<dbReference type="EMBL" id="BEXD01001146">
    <property type="protein sequence ID" value="GBB92590.1"/>
    <property type="molecule type" value="Genomic_DNA"/>
</dbReference>
<reference evidence="2 3" key="1">
    <citation type="submission" date="2017-11" db="EMBL/GenBank/DDBJ databases">
        <title>The genome of Rhizophagus clarus HR1 reveals common genetic basis of auxotrophy among arbuscular mycorrhizal fungi.</title>
        <authorList>
            <person name="Kobayashi Y."/>
        </authorList>
    </citation>
    <scope>NUCLEOTIDE SEQUENCE [LARGE SCALE GENOMIC DNA]</scope>
    <source>
        <strain evidence="2 3">HR1</strain>
    </source>
</reference>
<accession>A0A2Z6QRA8</accession>
<keyword evidence="3" id="KW-1185">Reference proteome</keyword>
<organism evidence="2 3">
    <name type="scientific">Rhizophagus clarus</name>
    <dbReference type="NCBI Taxonomy" id="94130"/>
    <lineage>
        <taxon>Eukaryota</taxon>
        <taxon>Fungi</taxon>
        <taxon>Fungi incertae sedis</taxon>
        <taxon>Mucoromycota</taxon>
        <taxon>Glomeromycotina</taxon>
        <taxon>Glomeromycetes</taxon>
        <taxon>Glomerales</taxon>
        <taxon>Glomeraceae</taxon>
        <taxon>Rhizophagus</taxon>
    </lineage>
</organism>
<evidence type="ECO:0000256" key="1">
    <source>
        <dbReference type="SAM" id="MobiDB-lite"/>
    </source>
</evidence>
<evidence type="ECO:0000313" key="2">
    <source>
        <dbReference type="EMBL" id="GBB92590.1"/>
    </source>
</evidence>
<feature type="compositionally biased region" description="Polar residues" evidence="1">
    <location>
        <begin position="401"/>
        <end position="411"/>
    </location>
</feature>
<dbReference type="Proteomes" id="UP000247702">
    <property type="component" value="Unassembled WGS sequence"/>
</dbReference>
<evidence type="ECO:0000313" key="3">
    <source>
        <dbReference type="Proteomes" id="UP000247702"/>
    </source>
</evidence>
<protein>
    <submittedName>
        <fullName evidence="2">Uncharacterized protein</fullName>
    </submittedName>
</protein>
<comment type="caution">
    <text evidence="2">The sequence shown here is derived from an EMBL/GenBank/DDBJ whole genome shotgun (WGS) entry which is preliminary data.</text>
</comment>
<feature type="region of interest" description="Disordered" evidence="1">
    <location>
        <begin position="346"/>
        <end position="412"/>
    </location>
</feature>
<feature type="compositionally biased region" description="Polar residues" evidence="1">
    <location>
        <begin position="352"/>
        <end position="374"/>
    </location>
</feature>
<feature type="region of interest" description="Disordered" evidence="1">
    <location>
        <begin position="182"/>
        <end position="206"/>
    </location>
</feature>
<dbReference type="AlphaFoldDB" id="A0A2Z6QRA8"/>
<proteinExistence type="predicted"/>
<gene>
    <name evidence="2" type="ORF">RclHR1_20290001</name>
</gene>
<name>A0A2Z6QRA8_9GLOM</name>
<sequence>MDSLTQKTLYNDPGWFFKYNKKNIMQSIAIEIRGILTQNMDFFNQVEVDDELLKGFLSSNKDVMQLIEPSPILTIRPKSHLLPFFMVTIIGCFVKDCKYHDWEICTANLETQPPVQQQSTTPDIAISQPIQHQSDSMSLDDIIENTMGGSEEICQKEAEETPTTTVITFNNVPPLLVTSLKSSNSKKPLKQPQNNQDKKKKQEHLTDNFNNSNLILTSYYSQQEEQAQLLDLIKYLSARVRLIPNHACLKAYNRGEWTIRLGGIPVKWFPALWNLSECKQREKFQVVITNISADMTNSSLFPNCTLSHFLTESRIKSFKIIKESSGQQNLSWCHYSSLRLGFKKRPPVRIGNTGNTIKRSKSTSHQDTNSQFSGNRRFHNQNKKDESTLNSEQAAKKNSHTKSNQSNQPDTKQLIAELKVFLEQFM</sequence>
<feature type="compositionally biased region" description="Low complexity" evidence="1">
    <location>
        <begin position="182"/>
        <end position="195"/>
    </location>
</feature>